<dbReference type="GO" id="GO:0042597">
    <property type="term" value="C:periplasmic space"/>
    <property type="evidence" value="ECO:0007669"/>
    <property type="project" value="UniProtKB-SubCell"/>
</dbReference>
<feature type="signal peptide" evidence="4">
    <location>
        <begin position="1"/>
        <end position="31"/>
    </location>
</feature>
<feature type="domain" description="SsuA/THI5-like" evidence="5">
    <location>
        <begin position="51"/>
        <end position="251"/>
    </location>
</feature>
<keyword evidence="3 4" id="KW-0732">Signal</keyword>
<evidence type="ECO:0000256" key="3">
    <source>
        <dbReference type="ARBA" id="ARBA00022729"/>
    </source>
</evidence>
<organism evidence="6 7">
    <name type="scientific">Rhodoplanes roseus</name>
    <dbReference type="NCBI Taxonomy" id="29409"/>
    <lineage>
        <taxon>Bacteria</taxon>
        <taxon>Pseudomonadati</taxon>
        <taxon>Pseudomonadota</taxon>
        <taxon>Alphaproteobacteria</taxon>
        <taxon>Hyphomicrobiales</taxon>
        <taxon>Nitrobacteraceae</taxon>
        <taxon>Rhodoplanes</taxon>
    </lineage>
</organism>
<dbReference type="Proteomes" id="UP000249130">
    <property type="component" value="Unassembled WGS sequence"/>
</dbReference>
<dbReference type="Gene3D" id="3.40.190.10">
    <property type="entry name" value="Periplasmic binding protein-like II"/>
    <property type="match status" value="2"/>
</dbReference>
<feature type="chain" id="PRO_5016281968" description="SsuA/THI5-like domain-containing protein" evidence="4">
    <location>
        <begin position="32"/>
        <end position="348"/>
    </location>
</feature>
<dbReference type="InterPro" id="IPR006311">
    <property type="entry name" value="TAT_signal"/>
</dbReference>
<dbReference type="OrthoDB" id="7374754at2"/>
<dbReference type="InterPro" id="IPR015168">
    <property type="entry name" value="SsuA/THI5"/>
</dbReference>
<comment type="caution">
    <text evidence="6">The sequence shown here is derived from an EMBL/GenBank/DDBJ whole genome shotgun (WGS) entry which is preliminary data.</text>
</comment>
<proteinExistence type="inferred from homology"/>
<reference evidence="6 7" key="1">
    <citation type="submission" date="2017-07" db="EMBL/GenBank/DDBJ databases">
        <title>Draft Genome Sequences of Select Purple Nonsulfur Bacteria.</title>
        <authorList>
            <person name="Lasarre B."/>
            <person name="Mckinlay J.B."/>
        </authorList>
    </citation>
    <scope>NUCLEOTIDE SEQUENCE [LARGE SCALE GENOMIC DNA]</scope>
    <source>
        <strain evidence="6 7">DSM 5909</strain>
    </source>
</reference>
<protein>
    <recommendedName>
        <fullName evidence="5">SsuA/THI5-like domain-containing protein</fullName>
    </recommendedName>
</protein>
<evidence type="ECO:0000313" key="6">
    <source>
        <dbReference type="EMBL" id="RAI42969.1"/>
    </source>
</evidence>
<dbReference type="PROSITE" id="PS51318">
    <property type="entry name" value="TAT"/>
    <property type="match status" value="1"/>
</dbReference>
<comment type="similarity">
    <text evidence="2">Belongs to the bacterial solute-binding protein SsuA/TauA family.</text>
</comment>
<dbReference type="EMBL" id="NPEX01000114">
    <property type="protein sequence ID" value="RAI42969.1"/>
    <property type="molecule type" value="Genomic_DNA"/>
</dbReference>
<dbReference type="RefSeq" id="WP_111420154.1">
    <property type="nucleotide sequence ID" value="NZ_NPEX01000114.1"/>
</dbReference>
<evidence type="ECO:0000256" key="1">
    <source>
        <dbReference type="ARBA" id="ARBA00004418"/>
    </source>
</evidence>
<comment type="subcellular location">
    <subcellularLocation>
        <location evidence="1">Periplasm</location>
    </subcellularLocation>
</comment>
<dbReference type="AlphaFoldDB" id="A0A327KVX3"/>
<dbReference type="Pfam" id="PF09084">
    <property type="entry name" value="NMT1"/>
    <property type="match status" value="1"/>
</dbReference>
<dbReference type="SUPFAM" id="SSF53850">
    <property type="entry name" value="Periplasmic binding protein-like II"/>
    <property type="match status" value="1"/>
</dbReference>
<evidence type="ECO:0000256" key="4">
    <source>
        <dbReference type="SAM" id="SignalP"/>
    </source>
</evidence>
<evidence type="ECO:0000259" key="5">
    <source>
        <dbReference type="Pfam" id="PF09084"/>
    </source>
</evidence>
<name>A0A327KVX3_9BRAD</name>
<gene>
    <name evidence="6" type="ORF">CH341_16685</name>
</gene>
<sequence length="348" mass="36043">MQTRRSLSVTGAAAVAGLAVVLSGSPAAAQAQSCPQGLRKLNIGVAVAPPNVVHTAPFVAKALGFFAKHCVDANIIQFDGGAAGTSVTAVGQGTAISNLPDVAIAQGLRARQIWGLAPRPPQAYVVTAEIKTPADLKGKRLSAAGGIGGFNWLMGREVLRKAGLAAGDVQFVSQGTAGRLPGFVAGQIDGVVLHPEDVYLVLKQKPGAHVLSTIADLLPNLAFNHYGAADSLIAKDRPLLVDAIAAMIEANRAIYRDKDKVAPVIVEATGKPRDAVEFAIDSLTKACVLSVNQGFVRERTEWTHQNAVDNGDLDAAKKLPFDKIVDMSIADDAVKAAGGPVTIGACKD</sequence>
<evidence type="ECO:0000313" key="7">
    <source>
        <dbReference type="Proteomes" id="UP000249130"/>
    </source>
</evidence>
<keyword evidence="7" id="KW-1185">Reference proteome</keyword>
<dbReference type="PANTHER" id="PTHR30024:SF47">
    <property type="entry name" value="TAURINE-BINDING PERIPLASMIC PROTEIN"/>
    <property type="match status" value="1"/>
</dbReference>
<evidence type="ECO:0000256" key="2">
    <source>
        <dbReference type="ARBA" id="ARBA00010742"/>
    </source>
</evidence>
<accession>A0A327KVX3</accession>
<dbReference type="PANTHER" id="PTHR30024">
    <property type="entry name" value="ALIPHATIC SULFONATES-BINDING PROTEIN-RELATED"/>
    <property type="match status" value="1"/>
</dbReference>